<dbReference type="InterPro" id="IPR037684">
    <property type="entry name" value="GBP_C"/>
</dbReference>
<dbReference type="FunFam" id="1.20.1000.10:FF:000001">
    <property type="entry name" value="Guanylate binding protein 1"/>
    <property type="match status" value="1"/>
</dbReference>
<evidence type="ECO:0000256" key="4">
    <source>
        <dbReference type="ARBA" id="ARBA00022859"/>
    </source>
</evidence>
<dbReference type="PANTHER" id="PTHR10751">
    <property type="entry name" value="GUANYLATE BINDING PROTEIN"/>
    <property type="match status" value="1"/>
</dbReference>
<dbReference type="Pfam" id="PF02263">
    <property type="entry name" value="GBP"/>
    <property type="match status" value="2"/>
</dbReference>
<dbReference type="CDD" id="cd16269">
    <property type="entry name" value="GBP_C"/>
    <property type="match status" value="1"/>
</dbReference>
<comment type="similarity">
    <text evidence="6">Belongs to the TRAFAC class dynamin-like GTPase superfamily. GB1/RHD3 GTPase family.</text>
</comment>
<reference evidence="9" key="2">
    <citation type="submission" date="2025-09" db="UniProtKB">
        <authorList>
            <consortium name="Ensembl"/>
        </authorList>
    </citation>
    <scope>IDENTIFICATION</scope>
</reference>
<dbReference type="SUPFAM" id="SSF48340">
    <property type="entry name" value="Interferon-induced guanylate-binding protein 1 (GBP1), C-terminal domain"/>
    <property type="match status" value="1"/>
</dbReference>
<keyword evidence="10" id="KW-1185">Reference proteome</keyword>
<evidence type="ECO:0000259" key="8">
    <source>
        <dbReference type="PROSITE" id="PS51715"/>
    </source>
</evidence>
<dbReference type="Gene3D" id="1.20.1000.10">
    <property type="entry name" value="Guanylate-binding protein, C-terminal domain"/>
    <property type="match status" value="1"/>
</dbReference>
<dbReference type="Ensembl" id="ENSJJAT00000025814.1">
    <property type="protein sequence ID" value="ENSJJAP00000019278.1"/>
    <property type="gene ID" value="ENSJJAG00000020259.1"/>
</dbReference>
<dbReference type="InterPro" id="IPR030386">
    <property type="entry name" value="G_GB1_RHD3_dom"/>
</dbReference>
<evidence type="ECO:0000313" key="10">
    <source>
        <dbReference type="Proteomes" id="UP000694385"/>
    </source>
</evidence>
<keyword evidence="2" id="KW-0547">Nucleotide-binding</keyword>
<dbReference type="InterPro" id="IPR015894">
    <property type="entry name" value="Guanylate-bd_N"/>
</dbReference>
<dbReference type="InterPro" id="IPR036543">
    <property type="entry name" value="Guanylate-bd_C_sf"/>
</dbReference>
<evidence type="ECO:0000256" key="5">
    <source>
        <dbReference type="ARBA" id="ARBA00023134"/>
    </source>
</evidence>
<dbReference type="AlphaFoldDB" id="A0A8C5L784"/>
<dbReference type="GO" id="GO:0003924">
    <property type="term" value="F:GTPase activity"/>
    <property type="evidence" value="ECO:0007669"/>
    <property type="project" value="InterPro"/>
</dbReference>
<keyword evidence="1" id="KW-0399">Innate immunity</keyword>
<dbReference type="SUPFAM" id="SSF52540">
    <property type="entry name" value="P-loop containing nucleoside triphosphate hydrolases"/>
    <property type="match status" value="2"/>
</dbReference>
<dbReference type="Pfam" id="PF02841">
    <property type="entry name" value="GBP_C"/>
    <property type="match status" value="1"/>
</dbReference>
<evidence type="ECO:0000256" key="2">
    <source>
        <dbReference type="ARBA" id="ARBA00022741"/>
    </source>
</evidence>
<sequence>MASGLNMPAPICLVENRHAQLSVNQRAIQILDKISQPVVVVAIAGLYRTGKSYLMNRLAGQNRGDSNTSPLPFRLPPGLHGHLDVVCAPLHQAKPHAGPSGHRGPGRSTWAYIWVFCSVLLIYIYVTELTELIRTKTSSSPAGVKDSAEFVSFFPDFVWTIRDFMLELKLQGRPITEDEYLENALKLVPGNNPKIQASNLPRECIRYFFPKRKCFVFDRPTFDRNVLLNIENASNDQLDPKFQEQTSIFLSYIFTCAKTKTLRERIVVTGSRLGTLVTTYVDAINSGTVPCLENAVTTLAQRENSMAVQKAADRYSEQMAQRLELPTDTLQELLDVHMACEKEAIAVFMEHSFKDENREFQKTLMVTWRKADVMVRNEEASNKYCQQELTRLAKSLTEGISTGRFSMPGGHKLYLATREKLEQDYWQVPRKGVKAKEALQRFLQSQAAVESSILQADTALTDGEKALAGTGKEAAEQEQELLRQKQKEQQQLMEDRERSHRENIEQLKAKLIREREELLRDQAKMMDHKMEQRALLEEGFKKKSDKIKEEINHLKNNIEAMQKDSGNFFDKALRTLATAVCAPVVLAVEAVKGIASLF</sequence>
<dbReference type="PROSITE" id="PS51715">
    <property type="entry name" value="G_GB1_RHD3"/>
    <property type="match status" value="2"/>
</dbReference>
<evidence type="ECO:0000256" key="6">
    <source>
        <dbReference type="PROSITE-ProRule" id="PRU01052"/>
    </source>
</evidence>
<feature type="domain" description="GB1/RHD3-type G" evidence="8">
    <location>
        <begin position="35"/>
        <end position="64"/>
    </location>
</feature>
<evidence type="ECO:0000256" key="1">
    <source>
        <dbReference type="ARBA" id="ARBA00022588"/>
    </source>
</evidence>
<gene>
    <name evidence="9" type="primary">LOC101610117</name>
</gene>
<dbReference type="GO" id="GO:0071346">
    <property type="term" value="P:cellular response to type II interferon"/>
    <property type="evidence" value="ECO:0007669"/>
    <property type="project" value="UniProtKB-ARBA"/>
</dbReference>
<dbReference type="GeneTree" id="ENSGT00940000162370"/>
<dbReference type="InterPro" id="IPR003191">
    <property type="entry name" value="Guanylate-bd/ATL_C"/>
</dbReference>
<organism evidence="9 10">
    <name type="scientific">Jaculus jaculus</name>
    <name type="common">Lesser Egyptian jerboa</name>
    <dbReference type="NCBI Taxonomy" id="51337"/>
    <lineage>
        <taxon>Eukaryota</taxon>
        <taxon>Metazoa</taxon>
        <taxon>Chordata</taxon>
        <taxon>Craniata</taxon>
        <taxon>Vertebrata</taxon>
        <taxon>Euteleostomi</taxon>
        <taxon>Mammalia</taxon>
        <taxon>Eutheria</taxon>
        <taxon>Euarchontoglires</taxon>
        <taxon>Glires</taxon>
        <taxon>Rodentia</taxon>
        <taxon>Myomorpha</taxon>
        <taxon>Dipodoidea</taxon>
        <taxon>Dipodidae</taxon>
        <taxon>Dipodinae</taxon>
        <taxon>Jaculus</taxon>
    </lineage>
</organism>
<evidence type="ECO:0000313" key="9">
    <source>
        <dbReference type="Ensembl" id="ENSJJAP00000019278.1"/>
    </source>
</evidence>
<dbReference type="Proteomes" id="UP000694385">
    <property type="component" value="Unassembled WGS sequence"/>
</dbReference>
<proteinExistence type="inferred from homology"/>
<evidence type="ECO:0000256" key="3">
    <source>
        <dbReference type="ARBA" id="ARBA00022801"/>
    </source>
</evidence>
<feature type="coiled-coil region" evidence="7">
    <location>
        <begin position="471"/>
        <end position="564"/>
    </location>
</feature>
<keyword evidence="5" id="KW-0342">GTP-binding</keyword>
<keyword evidence="7" id="KW-0175">Coiled coil</keyword>
<keyword evidence="4" id="KW-0391">Immunity</keyword>
<name>A0A8C5L784_JACJA</name>
<accession>A0A8C5L784</accession>
<dbReference type="GO" id="GO:0005525">
    <property type="term" value="F:GTP binding"/>
    <property type="evidence" value="ECO:0007669"/>
    <property type="project" value="UniProtKB-KW"/>
</dbReference>
<protein>
    <submittedName>
        <fullName evidence="9">Guanylate-binding protein 6-like</fullName>
    </submittedName>
</protein>
<keyword evidence="3" id="KW-0378">Hydrolase</keyword>
<feature type="domain" description="GB1/RHD3-type G" evidence="8">
    <location>
        <begin position="125"/>
        <end position="258"/>
    </location>
</feature>
<dbReference type="InterPro" id="IPR027417">
    <property type="entry name" value="P-loop_NTPase"/>
</dbReference>
<evidence type="ECO:0000256" key="7">
    <source>
        <dbReference type="SAM" id="Coils"/>
    </source>
</evidence>
<reference evidence="9" key="1">
    <citation type="submission" date="2025-08" db="UniProtKB">
        <authorList>
            <consortium name="Ensembl"/>
        </authorList>
    </citation>
    <scope>IDENTIFICATION</scope>
</reference>
<dbReference type="Gene3D" id="3.40.50.300">
    <property type="entry name" value="P-loop containing nucleotide triphosphate hydrolases"/>
    <property type="match status" value="2"/>
</dbReference>